<comment type="subcellular location">
    <subcellularLocation>
        <location evidence="1">Membrane</location>
        <topology evidence="1">Lipid-anchor</topology>
    </subcellularLocation>
</comment>
<evidence type="ECO:0000256" key="5">
    <source>
        <dbReference type="ARBA" id="ARBA00023288"/>
    </source>
</evidence>
<proteinExistence type="inferred from homology"/>
<evidence type="ECO:0000256" key="8">
    <source>
        <dbReference type="SAM" id="SignalP"/>
    </source>
</evidence>
<evidence type="ECO:0000256" key="6">
    <source>
        <dbReference type="PIRNR" id="PIRNR002854"/>
    </source>
</evidence>
<dbReference type="PROSITE" id="PS51257">
    <property type="entry name" value="PROKAR_LIPOPROTEIN"/>
    <property type="match status" value="1"/>
</dbReference>
<evidence type="ECO:0000256" key="1">
    <source>
        <dbReference type="ARBA" id="ARBA00004635"/>
    </source>
</evidence>
<accession>A0A845EVH2</accession>
<dbReference type="PANTHER" id="PTHR30429">
    <property type="entry name" value="D-METHIONINE-BINDING LIPOPROTEIN METQ"/>
    <property type="match status" value="1"/>
</dbReference>
<evidence type="ECO:0000313" key="9">
    <source>
        <dbReference type="EMBL" id="MYL62068.1"/>
    </source>
</evidence>
<dbReference type="GO" id="GO:0016020">
    <property type="term" value="C:membrane"/>
    <property type="evidence" value="ECO:0007669"/>
    <property type="project" value="UniProtKB-SubCell"/>
</dbReference>
<evidence type="ECO:0000256" key="3">
    <source>
        <dbReference type="ARBA" id="ARBA00023136"/>
    </source>
</evidence>
<evidence type="ECO:0000313" key="10">
    <source>
        <dbReference type="Proteomes" id="UP000447833"/>
    </source>
</evidence>
<evidence type="ECO:0000256" key="4">
    <source>
        <dbReference type="ARBA" id="ARBA00023139"/>
    </source>
</evidence>
<dbReference type="InterPro" id="IPR004872">
    <property type="entry name" value="Lipoprotein_NlpA"/>
</dbReference>
<evidence type="ECO:0000256" key="7">
    <source>
        <dbReference type="PIRSR" id="PIRSR002854-1"/>
    </source>
</evidence>
<name>A0A845EVH2_9BACL</name>
<feature type="signal peptide" evidence="8">
    <location>
        <begin position="1"/>
        <end position="24"/>
    </location>
</feature>
<dbReference type="RefSeq" id="WP_160917963.1">
    <property type="nucleotide sequence ID" value="NZ_WMEY01000001.1"/>
</dbReference>
<keyword evidence="4" id="KW-0564">Palmitate</keyword>
<sequence>MKKSFYLLGALLLVFLAACSGNEASGGSEEDGPLKVGVTAGPHEDVMNKVKEVAAEDGFEIEVIAFNDYVMPNTALDEGELDANVFQHEPYLNDFVKERGLELSKVATTINFPMGIYSDQYKSLDELQEGDKVGLPNHSTGEPRALMLFEEAGIIELKDGVGVKATIKDIEKNPYNLEFVPLEASQIPRQLGELAIAAINTNFAMESGRVPKEDSLEMEPEDSPWVNVIATQTENKDDERIQKLVDYYQSDEVKQFIQDEFNGSVVASW</sequence>
<feature type="chain" id="PRO_5038436580" description="Lipoprotein" evidence="8">
    <location>
        <begin position="25"/>
        <end position="269"/>
    </location>
</feature>
<dbReference type="Proteomes" id="UP000447833">
    <property type="component" value="Unassembled WGS sequence"/>
</dbReference>
<keyword evidence="3" id="KW-0472">Membrane</keyword>
<evidence type="ECO:0000256" key="2">
    <source>
        <dbReference type="ARBA" id="ARBA00022729"/>
    </source>
</evidence>
<organism evidence="9 10">
    <name type="scientific">Guptibacillus hwajinpoensis</name>
    <dbReference type="NCBI Taxonomy" id="208199"/>
    <lineage>
        <taxon>Bacteria</taxon>
        <taxon>Bacillati</taxon>
        <taxon>Bacillota</taxon>
        <taxon>Bacilli</taxon>
        <taxon>Bacillales</taxon>
        <taxon>Guptibacillaceae</taxon>
        <taxon>Guptibacillus</taxon>
    </lineage>
</organism>
<dbReference type="Pfam" id="PF03180">
    <property type="entry name" value="Lipoprotein_9"/>
    <property type="match status" value="1"/>
</dbReference>
<dbReference type="EMBL" id="WMEY01000001">
    <property type="protein sequence ID" value="MYL62068.1"/>
    <property type="molecule type" value="Genomic_DNA"/>
</dbReference>
<reference evidence="9 10" key="1">
    <citation type="submission" date="2019-11" db="EMBL/GenBank/DDBJ databases">
        <title>Genome sequences of 17 halophilic strains isolated from different environments.</title>
        <authorList>
            <person name="Furrow R.E."/>
        </authorList>
    </citation>
    <scope>NUCLEOTIDE SEQUENCE [LARGE SCALE GENOMIC DNA]</scope>
    <source>
        <strain evidence="9 10">22506_14_FS</strain>
    </source>
</reference>
<dbReference type="SUPFAM" id="SSF53850">
    <property type="entry name" value="Periplasmic binding protein-like II"/>
    <property type="match status" value="1"/>
</dbReference>
<feature type="lipid moiety-binding region" description="S-diacylglycerol cysteine" evidence="7">
    <location>
        <position position="19"/>
    </location>
</feature>
<dbReference type="Gene3D" id="3.40.190.10">
    <property type="entry name" value="Periplasmic binding protein-like II"/>
    <property type="match status" value="2"/>
</dbReference>
<protein>
    <recommendedName>
        <fullName evidence="6">Lipoprotein</fullName>
    </recommendedName>
</protein>
<comment type="caution">
    <text evidence="9">The sequence shown here is derived from an EMBL/GenBank/DDBJ whole genome shotgun (WGS) entry which is preliminary data.</text>
</comment>
<keyword evidence="5 6" id="KW-0449">Lipoprotein</keyword>
<dbReference type="PIRSF" id="PIRSF002854">
    <property type="entry name" value="MetQ"/>
    <property type="match status" value="1"/>
</dbReference>
<comment type="similarity">
    <text evidence="6">Belongs to the nlpA lipoprotein family.</text>
</comment>
<dbReference type="PANTHER" id="PTHR30429:SF1">
    <property type="entry name" value="D-METHIONINE-BINDING LIPOPROTEIN METQ-RELATED"/>
    <property type="match status" value="1"/>
</dbReference>
<gene>
    <name evidence="9" type="ORF">GLW07_01735</name>
</gene>
<dbReference type="AlphaFoldDB" id="A0A845EVH2"/>
<keyword evidence="2 8" id="KW-0732">Signal</keyword>